<dbReference type="PRINTS" id="PR00598">
    <property type="entry name" value="HTHMARR"/>
</dbReference>
<proteinExistence type="predicted"/>
<protein>
    <submittedName>
        <fullName evidence="5">DNA-binding MarR family transcriptional regulator</fullName>
    </submittedName>
</protein>
<dbReference type="InterPro" id="IPR039422">
    <property type="entry name" value="MarR/SlyA-like"/>
</dbReference>
<dbReference type="EMBL" id="OCPC01000007">
    <property type="protein sequence ID" value="SOE18983.1"/>
    <property type="molecule type" value="Genomic_DNA"/>
</dbReference>
<keyword evidence="6" id="KW-1185">Reference proteome</keyword>
<dbReference type="PANTHER" id="PTHR33164">
    <property type="entry name" value="TRANSCRIPTIONAL REGULATOR, MARR FAMILY"/>
    <property type="match status" value="1"/>
</dbReference>
<dbReference type="OrthoDB" id="9807800at2"/>
<evidence type="ECO:0000313" key="6">
    <source>
        <dbReference type="Proteomes" id="UP000219465"/>
    </source>
</evidence>
<evidence type="ECO:0000313" key="5">
    <source>
        <dbReference type="EMBL" id="SOE18983.1"/>
    </source>
</evidence>
<evidence type="ECO:0000259" key="4">
    <source>
        <dbReference type="PROSITE" id="PS50995"/>
    </source>
</evidence>
<accession>A0A286IFR3</accession>
<dbReference type="GO" id="GO:0006950">
    <property type="term" value="P:response to stress"/>
    <property type="evidence" value="ECO:0007669"/>
    <property type="project" value="TreeGrafter"/>
</dbReference>
<evidence type="ECO:0000256" key="1">
    <source>
        <dbReference type="ARBA" id="ARBA00023015"/>
    </source>
</evidence>
<dbReference type="Pfam" id="PF01047">
    <property type="entry name" value="MarR"/>
    <property type="match status" value="1"/>
</dbReference>
<dbReference type="InterPro" id="IPR036388">
    <property type="entry name" value="WH-like_DNA-bd_sf"/>
</dbReference>
<dbReference type="RefSeq" id="WP_097109454.1">
    <property type="nucleotide sequence ID" value="NZ_OCPC01000007.1"/>
</dbReference>
<evidence type="ECO:0000256" key="3">
    <source>
        <dbReference type="ARBA" id="ARBA00023163"/>
    </source>
</evidence>
<dbReference type="PROSITE" id="PS50995">
    <property type="entry name" value="HTH_MARR_2"/>
    <property type="match status" value="1"/>
</dbReference>
<name>A0A286IFR3_9HYPH</name>
<dbReference type="InterPro" id="IPR023187">
    <property type="entry name" value="Tscrpt_reg_MarR-type_CS"/>
</dbReference>
<dbReference type="SUPFAM" id="SSF46785">
    <property type="entry name" value="Winged helix' DNA-binding domain"/>
    <property type="match status" value="1"/>
</dbReference>
<feature type="domain" description="HTH marR-type" evidence="4">
    <location>
        <begin position="6"/>
        <end position="137"/>
    </location>
</feature>
<keyword evidence="1" id="KW-0805">Transcription regulation</keyword>
<keyword evidence="2 5" id="KW-0238">DNA-binding</keyword>
<organism evidence="5 6">
    <name type="scientific">Hoeflea halophila</name>
    <dbReference type="NCBI Taxonomy" id="714899"/>
    <lineage>
        <taxon>Bacteria</taxon>
        <taxon>Pseudomonadati</taxon>
        <taxon>Pseudomonadota</taxon>
        <taxon>Alphaproteobacteria</taxon>
        <taxon>Hyphomicrobiales</taxon>
        <taxon>Rhizobiaceae</taxon>
        <taxon>Hoeflea</taxon>
    </lineage>
</organism>
<dbReference type="SMART" id="SM00347">
    <property type="entry name" value="HTH_MARR"/>
    <property type="match status" value="1"/>
</dbReference>
<evidence type="ECO:0000256" key="2">
    <source>
        <dbReference type="ARBA" id="ARBA00023125"/>
    </source>
</evidence>
<dbReference type="InterPro" id="IPR036390">
    <property type="entry name" value="WH_DNA-bd_sf"/>
</dbReference>
<sequence length="137" mass="15420">MKNPIESYISYTLAAAHRAVHQSLTTALKQHGVQVEVWRVLETLDAQPSQTMGELAKIVLMNPPTLTKMVDRMVMDGLVHRQAGKNDQRQVNLMLTDLGRKRMTQVRQVVQNEDDALCNLLGDSDVARLNDILGRLM</sequence>
<dbReference type="InterPro" id="IPR000835">
    <property type="entry name" value="HTH_MarR-typ"/>
</dbReference>
<dbReference type="GO" id="GO:0003677">
    <property type="term" value="F:DNA binding"/>
    <property type="evidence" value="ECO:0007669"/>
    <property type="project" value="UniProtKB-KW"/>
</dbReference>
<dbReference type="Gene3D" id="1.10.10.10">
    <property type="entry name" value="Winged helix-like DNA-binding domain superfamily/Winged helix DNA-binding domain"/>
    <property type="match status" value="1"/>
</dbReference>
<keyword evidence="3" id="KW-0804">Transcription</keyword>
<dbReference type="AlphaFoldDB" id="A0A286IFR3"/>
<dbReference type="PROSITE" id="PS01117">
    <property type="entry name" value="HTH_MARR_1"/>
    <property type="match status" value="1"/>
</dbReference>
<dbReference type="Proteomes" id="UP000219465">
    <property type="component" value="Unassembled WGS sequence"/>
</dbReference>
<dbReference type="GO" id="GO:0003700">
    <property type="term" value="F:DNA-binding transcription factor activity"/>
    <property type="evidence" value="ECO:0007669"/>
    <property type="project" value="InterPro"/>
</dbReference>
<reference evidence="6" key="1">
    <citation type="submission" date="2017-08" db="EMBL/GenBank/DDBJ databases">
        <authorList>
            <person name="Varghese N."/>
            <person name="Submissions S."/>
        </authorList>
    </citation>
    <scope>NUCLEOTIDE SEQUENCE [LARGE SCALE GENOMIC DNA]</scope>
    <source>
        <strain evidence="6">KCTC 23107</strain>
    </source>
</reference>
<dbReference type="PANTHER" id="PTHR33164:SF64">
    <property type="entry name" value="TRANSCRIPTIONAL REGULATOR SLYA"/>
    <property type="match status" value="1"/>
</dbReference>
<gene>
    <name evidence="5" type="ORF">SAMN05877838_3933</name>
</gene>